<dbReference type="InterPro" id="IPR036388">
    <property type="entry name" value="WH-like_DNA-bd_sf"/>
</dbReference>
<dbReference type="SUPFAM" id="SSF46785">
    <property type="entry name" value="Winged helix' DNA-binding domain"/>
    <property type="match status" value="1"/>
</dbReference>
<evidence type="ECO:0000256" key="3">
    <source>
        <dbReference type="ARBA" id="ARBA00023163"/>
    </source>
</evidence>
<dbReference type="EMBL" id="CP158375">
    <property type="protein sequence ID" value="XDO98140.1"/>
    <property type="molecule type" value="Genomic_DNA"/>
</dbReference>
<dbReference type="Gene3D" id="1.10.10.10">
    <property type="entry name" value="Winged helix-like DNA-binding domain superfamily/Winged helix DNA-binding domain"/>
    <property type="match status" value="1"/>
</dbReference>
<evidence type="ECO:0000256" key="2">
    <source>
        <dbReference type="ARBA" id="ARBA00023125"/>
    </source>
</evidence>
<dbReference type="InterPro" id="IPR000835">
    <property type="entry name" value="HTH_MarR-typ"/>
</dbReference>
<dbReference type="PROSITE" id="PS01117">
    <property type="entry name" value="HTH_MARR_1"/>
    <property type="match status" value="1"/>
</dbReference>
<name>A0AB39KW18_9CAUL</name>
<proteinExistence type="predicted"/>
<sequence length="159" mass="17761">MSLRSVRTSSAQRPLAMAGLDEALGFRLRMLEQYILRNFALHMDPLKISPTLYSILMLIQANPKCRQAELSQALGMHQPNLVERVGLLIDRGLVARAEDPADRRANVLELTFAGQHFMEKVAQAHDLHLADLYSQLGRDRYEALLALCAPAEEADPVKA</sequence>
<gene>
    <name evidence="5" type="ORF">ABOZ73_06920</name>
</gene>
<dbReference type="AlphaFoldDB" id="A0AB39KW18"/>
<evidence type="ECO:0000313" key="5">
    <source>
        <dbReference type="EMBL" id="XDO98140.1"/>
    </source>
</evidence>
<keyword evidence="2" id="KW-0238">DNA-binding</keyword>
<dbReference type="PRINTS" id="PR00598">
    <property type="entry name" value="HTHMARR"/>
</dbReference>
<dbReference type="GO" id="GO:0003700">
    <property type="term" value="F:DNA-binding transcription factor activity"/>
    <property type="evidence" value="ECO:0007669"/>
    <property type="project" value="InterPro"/>
</dbReference>
<dbReference type="RefSeq" id="WP_369061825.1">
    <property type="nucleotide sequence ID" value="NZ_CP158375.1"/>
</dbReference>
<evidence type="ECO:0000259" key="4">
    <source>
        <dbReference type="PROSITE" id="PS50995"/>
    </source>
</evidence>
<dbReference type="PANTHER" id="PTHR42756:SF1">
    <property type="entry name" value="TRANSCRIPTIONAL REPRESSOR OF EMRAB OPERON"/>
    <property type="match status" value="1"/>
</dbReference>
<keyword evidence="1" id="KW-0805">Transcription regulation</keyword>
<reference evidence="5" key="1">
    <citation type="submission" date="2024-06" db="EMBL/GenBank/DDBJ databases">
        <title>Caulobacter inopinatus, sp. nov.</title>
        <authorList>
            <person name="Donachie S.P."/>
        </authorList>
    </citation>
    <scope>NUCLEOTIDE SEQUENCE</scope>
    <source>
        <strain evidence="5">73W</strain>
    </source>
</reference>
<dbReference type="PANTHER" id="PTHR42756">
    <property type="entry name" value="TRANSCRIPTIONAL REGULATOR, MARR"/>
    <property type="match status" value="1"/>
</dbReference>
<evidence type="ECO:0000256" key="1">
    <source>
        <dbReference type="ARBA" id="ARBA00023015"/>
    </source>
</evidence>
<dbReference type="SMART" id="SM00347">
    <property type="entry name" value="HTH_MARR"/>
    <property type="match status" value="1"/>
</dbReference>
<dbReference type="PROSITE" id="PS50995">
    <property type="entry name" value="HTH_MARR_2"/>
    <property type="match status" value="1"/>
</dbReference>
<dbReference type="GO" id="GO:0003677">
    <property type="term" value="F:DNA binding"/>
    <property type="evidence" value="ECO:0007669"/>
    <property type="project" value="UniProtKB-KW"/>
</dbReference>
<feature type="domain" description="HTH marR-type" evidence="4">
    <location>
        <begin position="21"/>
        <end position="153"/>
    </location>
</feature>
<dbReference type="InterPro" id="IPR023187">
    <property type="entry name" value="Tscrpt_reg_MarR-type_CS"/>
</dbReference>
<accession>A0AB39KW18</accession>
<dbReference type="Pfam" id="PF12802">
    <property type="entry name" value="MarR_2"/>
    <property type="match status" value="1"/>
</dbReference>
<dbReference type="InterPro" id="IPR036390">
    <property type="entry name" value="WH_DNA-bd_sf"/>
</dbReference>
<organism evidence="5">
    <name type="scientific">Caulobacter sp. 73W</name>
    <dbReference type="NCBI Taxonomy" id="3161137"/>
    <lineage>
        <taxon>Bacteria</taxon>
        <taxon>Pseudomonadati</taxon>
        <taxon>Pseudomonadota</taxon>
        <taxon>Alphaproteobacteria</taxon>
        <taxon>Caulobacterales</taxon>
        <taxon>Caulobacteraceae</taxon>
        <taxon>Caulobacter</taxon>
    </lineage>
</organism>
<keyword evidence="3" id="KW-0804">Transcription</keyword>
<protein>
    <submittedName>
        <fullName evidence="5">MarR family winged helix-turn-helix transcriptional regulator</fullName>
    </submittedName>
</protein>